<dbReference type="AlphaFoldDB" id="M1DQJ5"/>
<keyword evidence="3" id="KW-1185">Reference proteome</keyword>
<evidence type="ECO:0008006" key="4">
    <source>
        <dbReference type="Google" id="ProtNLM"/>
    </source>
</evidence>
<dbReference type="InParanoid" id="M1DQJ5"/>
<sequence>MEGLAKASRPRPPPRLVVITTDRGRSRGHALASGEAGTLEEATASTPRVVVLTTACGVGREVKLGSTIPLARFYNKNMNLNNELRLLQGSIDMTTSRTKTRRTEEDNMDQGVPPQAPPQALNSPLEEKITNENFRKLKKKKKKEKRKQAMSSQVSVVSSLVGFVIKGEFDIVGCYAMKGEIEGLDAIF</sequence>
<organism evidence="2 3">
    <name type="scientific">Solanum tuberosum</name>
    <name type="common">Potato</name>
    <dbReference type="NCBI Taxonomy" id="4113"/>
    <lineage>
        <taxon>Eukaryota</taxon>
        <taxon>Viridiplantae</taxon>
        <taxon>Streptophyta</taxon>
        <taxon>Embryophyta</taxon>
        <taxon>Tracheophyta</taxon>
        <taxon>Spermatophyta</taxon>
        <taxon>Magnoliopsida</taxon>
        <taxon>eudicotyledons</taxon>
        <taxon>Gunneridae</taxon>
        <taxon>Pentapetalae</taxon>
        <taxon>asterids</taxon>
        <taxon>lamiids</taxon>
        <taxon>Solanales</taxon>
        <taxon>Solanaceae</taxon>
        <taxon>Solanoideae</taxon>
        <taxon>Solaneae</taxon>
        <taxon>Solanum</taxon>
    </lineage>
</organism>
<name>M1DQJ5_SOLTU</name>
<evidence type="ECO:0000256" key="1">
    <source>
        <dbReference type="SAM" id="MobiDB-lite"/>
    </source>
</evidence>
<dbReference type="Gramene" id="PGSC0003DMT400092792">
    <property type="protein sequence ID" value="PGSC0003DMT400092792"/>
    <property type="gene ID" value="PGSC0003DMG400042363"/>
</dbReference>
<protein>
    <recommendedName>
        <fullName evidence="4">Gag-pol polyprotein</fullName>
    </recommendedName>
</protein>
<dbReference type="Proteomes" id="UP000011115">
    <property type="component" value="Unassembled WGS sequence"/>
</dbReference>
<reference evidence="3" key="1">
    <citation type="journal article" date="2011" name="Nature">
        <title>Genome sequence and analysis of the tuber crop potato.</title>
        <authorList>
            <consortium name="The Potato Genome Sequencing Consortium"/>
        </authorList>
    </citation>
    <scope>NUCLEOTIDE SEQUENCE [LARGE SCALE GENOMIC DNA]</scope>
    <source>
        <strain evidence="3">cv. DM1-3 516 R44</strain>
    </source>
</reference>
<dbReference type="EnsemblPlants" id="PGSC0003DMT400092792">
    <property type="protein sequence ID" value="PGSC0003DMT400092792"/>
    <property type="gene ID" value="PGSC0003DMG400042363"/>
</dbReference>
<reference evidence="2" key="2">
    <citation type="submission" date="2015-06" db="UniProtKB">
        <authorList>
            <consortium name="EnsemblPlants"/>
        </authorList>
    </citation>
    <scope>IDENTIFICATION</scope>
    <source>
        <strain evidence="2">DM1-3 516 R44</strain>
    </source>
</reference>
<proteinExistence type="predicted"/>
<dbReference type="HOGENOM" id="CLU_1443382_0_0_1"/>
<feature type="region of interest" description="Disordered" evidence="1">
    <location>
        <begin position="96"/>
        <end position="122"/>
    </location>
</feature>
<evidence type="ECO:0000313" key="2">
    <source>
        <dbReference type="EnsemblPlants" id="PGSC0003DMT400092792"/>
    </source>
</evidence>
<dbReference type="PaxDb" id="4113-PGSC0003DMT400092792"/>
<accession>M1DQJ5</accession>
<evidence type="ECO:0000313" key="3">
    <source>
        <dbReference type="Proteomes" id="UP000011115"/>
    </source>
</evidence>